<dbReference type="Proteomes" id="UP000239485">
    <property type="component" value="Unassembled WGS sequence"/>
</dbReference>
<sequence length="875" mass="91280">MRSRLPAVRQHGTLVVLRLLGQSLEFAAWVVAARRLPGEALGHLVVAFLLCRYGGVLVDWGAKYVGVRELAAGAPPQSLQPLIRRRQRLMVAVGAVYAVSVVAVEYAVLLPLLLVIAQQGLNRDWMALGQRRMVTASVPAVAQGAVLLALALAVPPTTASFAVALACSYGAALAVSLALNRMPRGEAPAGAEVGGWMATATLADQAVAILDACLLALLVTPDDAGMYATVQRLPNAWLAVVGLISTSCMPSVVAMLADREKGLAHLRPRLWKLAAVVGSATLVGAPLVALVVPVLFGPRYREAAAAAAVLVVSSAVMTLVSAVIPACTAVLPDRRYAFAQLSTLIVNLALNVALIPAFGMLGAAIAKLGAQTLLLAILVAGLGLRGPRPSAGGGAKRVPAASLGSALSHGTRLLWLAVPAALGCLIALVPTGYLLATVLTVVLVVLTAPPIRRAVLRVESLPLLLSAPAAASVYPAMAVPVTTLILLTMWMLLGRAHRRPPLREGAGILLAGVGLVLPLATAVVVGNPPVYIVGDALQYLVFYLALLLARGHDVGLLSRRSLWGLFAAVLAISVANALGRVDFLAAEGSDVRRNINFVAPVLLLWSLTDLLWNGVSRRAVLWFSSAGVLVLAGFTRGMWAGAVVGVLVIATLYLARQDLRLAKARRITAILGLCAVAVVAVRAMAPEFAELATQKATSLTQRNTDFTYQQRSFESIAVLAQLDDPVRGEGWGATYMMPEGGNVTAGLSHYIHNQYVAHVFRTGWAGCVAALLSVILLTRVRRGLPGSAAAAGTLAYVVVTGWTSPALYTYPTNLLAGLAVGAAPVIDAVWRRGGACERSRQARRSADGPAPGSRRAARDGVAAQQSPPPPRVPVS</sequence>
<accession>A0A2S6II44</accession>
<feature type="transmembrane region" description="Helical" evidence="2">
    <location>
        <begin position="667"/>
        <end position="685"/>
    </location>
</feature>
<evidence type="ECO:0000313" key="4">
    <source>
        <dbReference type="Proteomes" id="UP000239485"/>
    </source>
</evidence>
<feature type="transmembrane region" description="Helical" evidence="2">
    <location>
        <begin position="236"/>
        <end position="258"/>
    </location>
</feature>
<keyword evidence="4" id="KW-1185">Reference proteome</keyword>
<evidence type="ECO:0000256" key="2">
    <source>
        <dbReference type="SAM" id="Phobius"/>
    </source>
</evidence>
<feature type="transmembrane region" description="Helical" evidence="2">
    <location>
        <begin position="755"/>
        <end position="777"/>
    </location>
</feature>
<reference evidence="3 4" key="1">
    <citation type="submission" date="2018-02" db="EMBL/GenBank/DDBJ databases">
        <title>Genomic Encyclopedia of Archaeal and Bacterial Type Strains, Phase II (KMG-II): from individual species to whole genera.</title>
        <authorList>
            <person name="Goeker M."/>
        </authorList>
    </citation>
    <scope>NUCLEOTIDE SEQUENCE [LARGE SCALE GENOMIC DNA]</scope>
    <source>
        <strain evidence="3 4">DSM 22857</strain>
    </source>
</reference>
<feature type="compositionally biased region" description="Pro residues" evidence="1">
    <location>
        <begin position="866"/>
        <end position="875"/>
    </location>
</feature>
<feature type="compositionally biased region" description="Basic and acidic residues" evidence="1">
    <location>
        <begin position="837"/>
        <end position="846"/>
    </location>
</feature>
<feature type="transmembrane region" description="Helical" evidence="2">
    <location>
        <begin position="89"/>
        <end position="116"/>
    </location>
</feature>
<keyword evidence="2" id="KW-0472">Membrane</keyword>
<feature type="transmembrane region" description="Helical" evidence="2">
    <location>
        <begin position="466"/>
        <end position="493"/>
    </location>
</feature>
<dbReference type="RefSeq" id="WP_146099535.1">
    <property type="nucleotide sequence ID" value="NZ_PTJD01000009.1"/>
</dbReference>
<dbReference type="PANTHER" id="PTHR43424:SF1">
    <property type="entry name" value="LOCUS PUTATIVE PROTEIN 1-RELATED"/>
    <property type="match status" value="1"/>
</dbReference>
<feature type="transmembrane region" description="Helical" evidence="2">
    <location>
        <begin position="364"/>
        <end position="384"/>
    </location>
</feature>
<feature type="transmembrane region" description="Helical" evidence="2">
    <location>
        <begin position="814"/>
        <end position="830"/>
    </location>
</feature>
<keyword evidence="2" id="KW-0812">Transmembrane</keyword>
<evidence type="ECO:0000256" key="1">
    <source>
        <dbReference type="SAM" id="MobiDB-lite"/>
    </source>
</evidence>
<feature type="transmembrane region" description="Helical" evidence="2">
    <location>
        <begin position="161"/>
        <end position="179"/>
    </location>
</feature>
<protein>
    <submittedName>
        <fullName evidence="3">O-antigen/teichoic acid export membrane protein</fullName>
    </submittedName>
</protein>
<dbReference type="AlphaFoldDB" id="A0A2S6II44"/>
<feature type="transmembrane region" description="Helical" evidence="2">
    <location>
        <begin position="561"/>
        <end position="579"/>
    </location>
</feature>
<dbReference type="EMBL" id="PTJD01000009">
    <property type="protein sequence ID" value="PPK93894.1"/>
    <property type="molecule type" value="Genomic_DNA"/>
</dbReference>
<dbReference type="PANTHER" id="PTHR43424">
    <property type="entry name" value="LOCUS PUTATIVE PROTEIN 1-RELATED"/>
    <property type="match status" value="1"/>
</dbReference>
<gene>
    <name evidence="3" type="ORF">CLV92_109172</name>
</gene>
<feature type="transmembrane region" description="Helical" evidence="2">
    <location>
        <begin position="413"/>
        <end position="446"/>
    </location>
</feature>
<comment type="caution">
    <text evidence="3">The sequence shown here is derived from an EMBL/GenBank/DDBJ whole genome shotgun (WGS) entry which is preliminary data.</text>
</comment>
<feature type="region of interest" description="Disordered" evidence="1">
    <location>
        <begin position="837"/>
        <end position="875"/>
    </location>
</feature>
<proteinExistence type="predicted"/>
<feature type="transmembrane region" description="Helical" evidence="2">
    <location>
        <begin position="303"/>
        <end position="324"/>
    </location>
</feature>
<feature type="transmembrane region" description="Helical" evidence="2">
    <location>
        <begin position="270"/>
        <end position="297"/>
    </location>
</feature>
<organism evidence="3 4">
    <name type="scientific">Kineococcus xinjiangensis</name>
    <dbReference type="NCBI Taxonomy" id="512762"/>
    <lineage>
        <taxon>Bacteria</taxon>
        <taxon>Bacillati</taxon>
        <taxon>Actinomycetota</taxon>
        <taxon>Actinomycetes</taxon>
        <taxon>Kineosporiales</taxon>
        <taxon>Kineosporiaceae</taxon>
        <taxon>Kineococcus</taxon>
    </lineage>
</organism>
<feature type="transmembrane region" description="Helical" evidence="2">
    <location>
        <begin position="789"/>
        <end position="808"/>
    </location>
</feature>
<feature type="transmembrane region" description="Helical" evidence="2">
    <location>
        <begin position="530"/>
        <end position="549"/>
    </location>
</feature>
<feature type="transmembrane region" description="Helical" evidence="2">
    <location>
        <begin position="638"/>
        <end position="655"/>
    </location>
</feature>
<feature type="transmembrane region" description="Helical" evidence="2">
    <location>
        <begin position="136"/>
        <end position="154"/>
    </location>
</feature>
<dbReference type="InterPro" id="IPR052556">
    <property type="entry name" value="PolySynth_Transporter"/>
</dbReference>
<feature type="transmembrane region" description="Helical" evidence="2">
    <location>
        <begin position="505"/>
        <end position="524"/>
    </location>
</feature>
<evidence type="ECO:0000313" key="3">
    <source>
        <dbReference type="EMBL" id="PPK93894.1"/>
    </source>
</evidence>
<feature type="transmembrane region" description="Helical" evidence="2">
    <location>
        <begin position="336"/>
        <end position="358"/>
    </location>
</feature>
<name>A0A2S6II44_9ACTN</name>
<keyword evidence="2" id="KW-1133">Transmembrane helix</keyword>